<feature type="coiled-coil region" evidence="1">
    <location>
        <begin position="71"/>
        <end position="99"/>
    </location>
</feature>
<evidence type="ECO:0000259" key="3">
    <source>
        <dbReference type="Pfam" id="PF13511"/>
    </source>
</evidence>
<gene>
    <name evidence="4" type="ORF">RYS15_08680</name>
</gene>
<feature type="signal peptide" evidence="2">
    <location>
        <begin position="1"/>
        <end position="25"/>
    </location>
</feature>
<evidence type="ECO:0000256" key="1">
    <source>
        <dbReference type="SAM" id="Coils"/>
    </source>
</evidence>
<keyword evidence="2" id="KW-0732">Signal</keyword>
<dbReference type="Proteomes" id="UP001269819">
    <property type="component" value="Unassembled WGS sequence"/>
</dbReference>
<comment type="caution">
    <text evidence="4">The sequence shown here is derived from an EMBL/GenBank/DDBJ whole genome shotgun (WGS) entry which is preliminary data.</text>
</comment>
<feature type="chain" id="PRO_5045648452" evidence="2">
    <location>
        <begin position="26"/>
        <end position="220"/>
    </location>
</feature>
<keyword evidence="1" id="KW-0175">Coiled coil</keyword>
<sequence length="220" mass="24885">MNRIQRVFSTVLAASLLFAATAADARMYRYKDENGRTVISNTVPQQASRRGYEILNSQGRVVEVIDPEPTAEELAARAAEEERQRQAELQRQADLALLKRFSHPDEAIRAMERKIQEMRGLTQLKRGNISVLVSQLDEEQGRAANLERAGRDIPESTLQKITRLQNQIRGIEREIAVQNAEIERMREHYLEDIERLEIITGEQATITPDLAPIADGNGTP</sequence>
<evidence type="ECO:0000256" key="2">
    <source>
        <dbReference type="SAM" id="SignalP"/>
    </source>
</evidence>
<protein>
    <submittedName>
        <fullName evidence="4">DUF4124 domain-containing protein</fullName>
    </submittedName>
</protein>
<keyword evidence="5" id="KW-1185">Reference proteome</keyword>
<dbReference type="InterPro" id="IPR025392">
    <property type="entry name" value="DUF4124"/>
</dbReference>
<reference evidence="4 5" key="1">
    <citation type="submission" date="2023-10" db="EMBL/GenBank/DDBJ databases">
        <title>Characteristics and mechanism of a salt-tolerant marine origin heterotrophic nitrifying- aerobic denitrifying bacteria Marinobacter xestospongiae HN1.</title>
        <authorList>
            <person name="Qi R."/>
        </authorList>
    </citation>
    <scope>NUCLEOTIDE SEQUENCE [LARGE SCALE GENOMIC DNA]</scope>
    <source>
        <strain evidence="4 5">HN1</strain>
    </source>
</reference>
<feature type="coiled-coil region" evidence="1">
    <location>
        <begin position="129"/>
        <end position="199"/>
    </location>
</feature>
<organism evidence="4 5">
    <name type="scientific">Marinobacter xestospongiae</name>
    <dbReference type="NCBI Taxonomy" id="994319"/>
    <lineage>
        <taxon>Bacteria</taxon>
        <taxon>Pseudomonadati</taxon>
        <taxon>Pseudomonadota</taxon>
        <taxon>Gammaproteobacteria</taxon>
        <taxon>Pseudomonadales</taxon>
        <taxon>Marinobacteraceae</taxon>
        <taxon>Marinobacter</taxon>
    </lineage>
</organism>
<accession>A0ABU3VWV8</accession>
<name>A0ABU3VWV8_9GAMM</name>
<feature type="domain" description="DUF4124" evidence="3">
    <location>
        <begin position="15"/>
        <end position="80"/>
    </location>
</feature>
<dbReference type="RefSeq" id="WP_316973460.1">
    <property type="nucleotide sequence ID" value="NZ_JAWIIJ010000005.1"/>
</dbReference>
<proteinExistence type="predicted"/>
<dbReference type="Pfam" id="PF13511">
    <property type="entry name" value="DUF4124"/>
    <property type="match status" value="1"/>
</dbReference>
<evidence type="ECO:0000313" key="4">
    <source>
        <dbReference type="EMBL" id="MDV2078758.1"/>
    </source>
</evidence>
<evidence type="ECO:0000313" key="5">
    <source>
        <dbReference type="Proteomes" id="UP001269819"/>
    </source>
</evidence>
<dbReference type="EMBL" id="JAWIIJ010000005">
    <property type="protein sequence ID" value="MDV2078758.1"/>
    <property type="molecule type" value="Genomic_DNA"/>
</dbReference>